<dbReference type="AlphaFoldDB" id="A0A9P8CAL3"/>
<organism evidence="2 3">
    <name type="scientific">Amylocarpus encephaloides</name>
    <dbReference type="NCBI Taxonomy" id="45428"/>
    <lineage>
        <taxon>Eukaryota</taxon>
        <taxon>Fungi</taxon>
        <taxon>Dikarya</taxon>
        <taxon>Ascomycota</taxon>
        <taxon>Pezizomycotina</taxon>
        <taxon>Leotiomycetes</taxon>
        <taxon>Helotiales</taxon>
        <taxon>Helotiales incertae sedis</taxon>
        <taxon>Amylocarpus</taxon>
    </lineage>
</organism>
<evidence type="ECO:0000256" key="1">
    <source>
        <dbReference type="SAM" id="SignalP"/>
    </source>
</evidence>
<evidence type="ECO:0000313" key="3">
    <source>
        <dbReference type="Proteomes" id="UP000824998"/>
    </source>
</evidence>
<dbReference type="EMBL" id="MU251357">
    <property type="protein sequence ID" value="KAG9239637.1"/>
    <property type="molecule type" value="Genomic_DNA"/>
</dbReference>
<keyword evidence="3" id="KW-1185">Reference proteome</keyword>
<dbReference type="Proteomes" id="UP000824998">
    <property type="component" value="Unassembled WGS sequence"/>
</dbReference>
<feature type="signal peptide" evidence="1">
    <location>
        <begin position="1"/>
        <end position="18"/>
    </location>
</feature>
<keyword evidence="1" id="KW-0732">Signal</keyword>
<reference evidence="2" key="1">
    <citation type="journal article" date="2021" name="IMA Fungus">
        <title>Genomic characterization of three marine fungi, including Emericellopsis atlantica sp. nov. with signatures of a generalist lifestyle and marine biomass degradation.</title>
        <authorList>
            <person name="Hagestad O.C."/>
            <person name="Hou L."/>
            <person name="Andersen J.H."/>
            <person name="Hansen E.H."/>
            <person name="Altermark B."/>
            <person name="Li C."/>
            <person name="Kuhnert E."/>
            <person name="Cox R.J."/>
            <person name="Crous P.W."/>
            <person name="Spatafora J.W."/>
            <person name="Lail K."/>
            <person name="Amirebrahimi M."/>
            <person name="Lipzen A."/>
            <person name="Pangilinan J."/>
            <person name="Andreopoulos W."/>
            <person name="Hayes R.D."/>
            <person name="Ng V."/>
            <person name="Grigoriev I.V."/>
            <person name="Jackson S.A."/>
            <person name="Sutton T.D.S."/>
            <person name="Dobson A.D.W."/>
            <person name="Rama T."/>
        </authorList>
    </citation>
    <scope>NUCLEOTIDE SEQUENCE</scope>
    <source>
        <strain evidence="2">TRa018bII</strain>
    </source>
</reference>
<proteinExistence type="predicted"/>
<gene>
    <name evidence="2" type="ORF">BJ875DRAFT_514812</name>
</gene>
<protein>
    <submittedName>
        <fullName evidence="2">Uncharacterized protein</fullName>
    </submittedName>
</protein>
<sequence length="329" mass="37210">MQASLVAFFALAATSIIAGPAVLPEERSLDDSVAKLAREELTSRAPEPYVYLQSVADTVTCDEYPDLANIEIPYHHQTSFGPVNISVSCYTRGRPQPLNRPDQMTNIYLKDSGWGCYMHESQFLGGLGGDTDWEDEYGIPECREKLRPWQGTVLGRRAEDEWDEVCGEISKWPWRVDGSDPNERSRWYEGAHLVGANETERCYVPGDIRKELIWGKSRRESLVEMRILMIDSVTWVWAPLSRLGRGARYAWPHGKGRRRLFDGLILGPRGLVAWWVGGIAGGDWDWRGLARAGGLAGAVGVMLERDKMRLLGRRVGRVYFEWTTTIFCL</sequence>
<name>A0A9P8CAL3_9HELO</name>
<comment type="caution">
    <text evidence="2">The sequence shown here is derived from an EMBL/GenBank/DDBJ whole genome shotgun (WGS) entry which is preliminary data.</text>
</comment>
<accession>A0A9P8CAL3</accession>
<feature type="chain" id="PRO_5040349465" evidence="1">
    <location>
        <begin position="19"/>
        <end position="329"/>
    </location>
</feature>
<evidence type="ECO:0000313" key="2">
    <source>
        <dbReference type="EMBL" id="KAG9239637.1"/>
    </source>
</evidence>